<feature type="domain" description="RING-type" evidence="5">
    <location>
        <begin position="318"/>
        <end position="353"/>
    </location>
</feature>
<gene>
    <name evidence="6" type="ORF">ACJIZ3_009945</name>
</gene>
<dbReference type="Pfam" id="PF13920">
    <property type="entry name" value="zf-C3HC4_3"/>
    <property type="match status" value="1"/>
</dbReference>
<dbReference type="FunFam" id="1.10.1170.10:FF:000002">
    <property type="entry name" value="Baculoviral IAP repeat containing 7"/>
    <property type="match status" value="1"/>
</dbReference>
<dbReference type="InterPro" id="IPR013083">
    <property type="entry name" value="Znf_RING/FYVE/PHD"/>
</dbReference>
<keyword evidence="2 4" id="KW-0863">Zinc-finger</keyword>
<evidence type="ECO:0000313" key="7">
    <source>
        <dbReference type="Proteomes" id="UP001634393"/>
    </source>
</evidence>
<dbReference type="PANTHER" id="PTHR42647:SF9">
    <property type="entry name" value="S-RIBONUCLEASE BINDING PROTEIN SBP1-RELATED"/>
    <property type="match status" value="1"/>
</dbReference>
<name>A0ABD3TDX8_9LAMI</name>
<dbReference type="PIRSF" id="PIRSF036836">
    <property type="entry name" value="RNase_bind_SBP1"/>
    <property type="match status" value="1"/>
</dbReference>
<protein>
    <recommendedName>
        <fullName evidence="5">RING-type domain-containing protein</fullName>
    </recommendedName>
</protein>
<dbReference type="EMBL" id="JBJXBP010000004">
    <property type="protein sequence ID" value="KAL3835209.1"/>
    <property type="molecule type" value="Genomic_DNA"/>
</dbReference>
<evidence type="ECO:0000256" key="3">
    <source>
        <dbReference type="ARBA" id="ARBA00022833"/>
    </source>
</evidence>
<dbReference type="PROSITE" id="PS50089">
    <property type="entry name" value="ZF_RING_2"/>
    <property type="match status" value="1"/>
</dbReference>
<dbReference type="FunFam" id="3.30.40.10:FF:000239">
    <property type="entry name" value="probable BOI-related E3 ubiquitin-protein ligase 2"/>
    <property type="match status" value="1"/>
</dbReference>
<accession>A0ABD3TDX8</accession>
<dbReference type="AlphaFoldDB" id="A0ABD3TDX8"/>
<dbReference type="InterPro" id="IPR001841">
    <property type="entry name" value="Znf_RING"/>
</dbReference>
<dbReference type="GO" id="GO:0008270">
    <property type="term" value="F:zinc ion binding"/>
    <property type="evidence" value="ECO:0007669"/>
    <property type="project" value="UniProtKB-KW"/>
</dbReference>
<evidence type="ECO:0000259" key="5">
    <source>
        <dbReference type="PROSITE" id="PS50089"/>
    </source>
</evidence>
<dbReference type="Proteomes" id="UP001634393">
    <property type="component" value="Unassembled WGS sequence"/>
</dbReference>
<evidence type="ECO:0000256" key="2">
    <source>
        <dbReference type="ARBA" id="ARBA00022771"/>
    </source>
</evidence>
<keyword evidence="1" id="KW-0479">Metal-binding</keyword>
<dbReference type="PANTHER" id="PTHR42647">
    <property type="entry name" value="SBP (S-RIBONUCLEASE BINDING PROTEIN) FAMILY PROTEIN"/>
    <property type="match status" value="1"/>
</dbReference>
<proteinExistence type="predicted"/>
<dbReference type="CDD" id="cd16649">
    <property type="entry name" value="mRING-HC-C3HC5_CGRF1-like"/>
    <property type="match status" value="1"/>
</dbReference>
<evidence type="ECO:0000256" key="4">
    <source>
        <dbReference type="PROSITE-ProRule" id="PRU00175"/>
    </source>
</evidence>
<dbReference type="Gene3D" id="3.30.40.10">
    <property type="entry name" value="Zinc/RING finger domain, C3HC4 (zinc finger)"/>
    <property type="match status" value="1"/>
</dbReference>
<comment type="caution">
    <text evidence="6">The sequence shown here is derived from an EMBL/GenBank/DDBJ whole genome shotgun (WGS) entry which is preliminary data.</text>
</comment>
<organism evidence="6 7">
    <name type="scientific">Penstemon smallii</name>
    <dbReference type="NCBI Taxonomy" id="265156"/>
    <lineage>
        <taxon>Eukaryota</taxon>
        <taxon>Viridiplantae</taxon>
        <taxon>Streptophyta</taxon>
        <taxon>Embryophyta</taxon>
        <taxon>Tracheophyta</taxon>
        <taxon>Spermatophyta</taxon>
        <taxon>Magnoliopsida</taxon>
        <taxon>eudicotyledons</taxon>
        <taxon>Gunneridae</taxon>
        <taxon>Pentapetalae</taxon>
        <taxon>asterids</taxon>
        <taxon>lamiids</taxon>
        <taxon>Lamiales</taxon>
        <taxon>Plantaginaceae</taxon>
        <taxon>Cheloneae</taxon>
        <taxon>Penstemon</taxon>
    </lineage>
</organism>
<keyword evidence="7" id="KW-1185">Reference proteome</keyword>
<reference evidence="6 7" key="1">
    <citation type="submission" date="2024-12" db="EMBL/GenBank/DDBJ databases">
        <title>The unique morphological basis and parallel evolutionary history of personate flowers in Penstemon.</title>
        <authorList>
            <person name="Depatie T.H."/>
            <person name="Wessinger C.A."/>
        </authorList>
    </citation>
    <scope>NUCLEOTIDE SEQUENCE [LARGE SCALE GENOMIC DNA]</scope>
    <source>
        <strain evidence="6">WTNN_2</strain>
        <tissue evidence="6">Leaf</tissue>
    </source>
</reference>
<evidence type="ECO:0000313" key="6">
    <source>
        <dbReference type="EMBL" id="KAL3835209.1"/>
    </source>
</evidence>
<evidence type="ECO:0000256" key="1">
    <source>
        <dbReference type="ARBA" id="ARBA00022723"/>
    </source>
</evidence>
<keyword evidence="3" id="KW-0862">Zinc</keyword>
<sequence length="364" mass="40543">MILKIIFCVNYIVITCVVLSRLCLNLRKMLGGGGGVNGNTIFPGFVEENRVQYDNNTLPQLQLFGHDPIQCGVGIGTTNYVENNNERSIKRPREGEPVYNTHQKLHMSLNSNLCHDETGNVRTFLSPNPVSTGLRLSSDEDERNSSVSSACENVRNALPASLSLGNTLKMEIDQQTEEFGRYIKLQEENILKGVRELSQRHTVSLLNALEKGVSKKLYEKEVELATMNQKNKELGDRIKQVTTEAQSWHYRAKYNESVVNVLKNNIQQLMAQGTGQAREGTGESEVDDAISCTNLHQGIIVNGSTSGNQVQNHQQPKCRSCKSKEVSVLLLPCRHLCLCTDCEGFIDICPICQVMKTAGVHVYM</sequence>